<sequence length="116" mass="13237">MQPNSIRLCAIFHPSYIEHSGGHYFPLRTQHKANSRHFMNTHKFVPTHESMHINLLNVITLNLFPSLAHKELRTHNDLVGIRAAWILITSQGPTCTTGRRDANGVRNSATFFTIYT</sequence>
<keyword evidence="2" id="KW-1185">Reference proteome</keyword>
<proteinExistence type="predicted"/>
<reference evidence="1 2" key="1">
    <citation type="journal article" date="2014" name="Nat. Commun.">
        <title>Molecular traces of alternative social organization in a termite genome.</title>
        <authorList>
            <person name="Terrapon N."/>
            <person name="Li C."/>
            <person name="Robertson H.M."/>
            <person name="Ji L."/>
            <person name="Meng X."/>
            <person name="Booth W."/>
            <person name="Chen Z."/>
            <person name="Childers C.P."/>
            <person name="Glastad K.M."/>
            <person name="Gokhale K."/>
            <person name="Gowin J."/>
            <person name="Gronenberg W."/>
            <person name="Hermansen R.A."/>
            <person name="Hu H."/>
            <person name="Hunt B.G."/>
            <person name="Huylmans A.K."/>
            <person name="Khalil S.M."/>
            <person name="Mitchell R.D."/>
            <person name="Munoz-Torres M.C."/>
            <person name="Mustard J.A."/>
            <person name="Pan H."/>
            <person name="Reese J.T."/>
            <person name="Scharf M.E."/>
            <person name="Sun F."/>
            <person name="Vogel H."/>
            <person name="Xiao J."/>
            <person name="Yang W."/>
            <person name="Yang Z."/>
            <person name="Yang Z."/>
            <person name="Zhou J."/>
            <person name="Zhu J."/>
            <person name="Brent C.S."/>
            <person name="Elsik C.G."/>
            <person name="Goodisman M.A."/>
            <person name="Liberles D.A."/>
            <person name="Roe R.M."/>
            <person name="Vargo E.L."/>
            <person name="Vilcinskas A."/>
            <person name="Wang J."/>
            <person name="Bornberg-Bauer E."/>
            <person name="Korb J."/>
            <person name="Zhang G."/>
            <person name="Liebig J."/>
        </authorList>
    </citation>
    <scope>NUCLEOTIDE SEQUENCE [LARGE SCALE GENOMIC DNA]</scope>
    <source>
        <tissue evidence="1">Whole organism</tissue>
    </source>
</reference>
<dbReference type="AlphaFoldDB" id="A0A067QKP3"/>
<evidence type="ECO:0000313" key="2">
    <source>
        <dbReference type="Proteomes" id="UP000027135"/>
    </source>
</evidence>
<dbReference type="InParanoid" id="A0A067QKP3"/>
<protein>
    <submittedName>
        <fullName evidence="1">Uncharacterized protein</fullName>
    </submittedName>
</protein>
<organism evidence="1 2">
    <name type="scientific">Zootermopsis nevadensis</name>
    <name type="common">Dampwood termite</name>
    <dbReference type="NCBI Taxonomy" id="136037"/>
    <lineage>
        <taxon>Eukaryota</taxon>
        <taxon>Metazoa</taxon>
        <taxon>Ecdysozoa</taxon>
        <taxon>Arthropoda</taxon>
        <taxon>Hexapoda</taxon>
        <taxon>Insecta</taxon>
        <taxon>Pterygota</taxon>
        <taxon>Neoptera</taxon>
        <taxon>Polyneoptera</taxon>
        <taxon>Dictyoptera</taxon>
        <taxon>Blattodea</taxon>
        <taxon>Blattoidea</taxon>
        <taxon>Termitoidae</taxon>
        <taxon>Termopsidae</taxon>
        <taxon>Zootermopsis</taxon>
    </lineage>
</organism>
<evidence type="ECO:0000313" key="1">
    <source>
        <dbReference type="EMBL" id="KDR09712.1"/>
    </source>
</evidence>
<name>A0A067QKP3_ZOONE</name>
<gene>
    <name evidence="1" type="ORF">L798_00583</name>
</gene>
<accession>A0A067QKP3</accession>
<dbReference type="Proteomes" id="UP000027135">
    <property type="component" value="Unassembled WGS sequence"/>
</dbReference>
<dbReference type="EMBL" id="KK853223">
    <property type="protein sequence ID" value="KDR09712.1"/>
    <property type="molecule type" value="Genomic_DNA"/>
</dbReference>